<keyword evidence="2" id="KW-1185">Reference proteome</keyword>
<comment type="caution">
    <text evidence="1">The sequence shown here is derived from an EMBL/GenBank/DDBJ whole genome shotgun (WGS) entry which is preliminary data.</text>
</comment>
<dbReference type="EMBL" id="JAXCLW010000008">
    <property type="protein sequence ID" value="MDY0885285.1"/>
    <property type="molecule type" value="Genomic_DNA"/>
</dbReference>
<evidence type="ECO:0000313" key="2">
    <source>
        <dbReference type="Proteomes" id="UP001279642"/>
    </source>
</evidence>
<dbReference type="Proteomes" id="UP001279642">
    <property type="component" value="Unassembled WGS sequence"/>
</dbReference>
<name>A0ABU5EGM2_9PROT</name>
<gene>
    <name evidence="1" type="ORF">SMD27_20755</name>
</gene>
<sequence length="168" mass="18170">MAKQTSHSAAADAAHALRDLINSNGDIPDAFWQNPFVLGFLFYYIHGVAGLTGVQADEYYDMPSAFIELCGEDLGIDVLERSLTFSMDQDPGYLAGLKAGDKYLAVVFGSKQYDNDPAVIGARKLAAAKAKDLPAGFGVAPVDIENTYLLETIFLSEVRGRLNMVTIN</sequence>
<dbReference type="RefSeq" id="WP_320510359.1">
    <property type="nucleotide sequence ID" value="NZ_JAXCLW010000008.1"/>
</dbReference>
<evidence type="ECO:0000313" key="1">
    <source>
        <dbReference type="EMBL" id="MDY0885285.1"/>
    </source>
</evidence>
<proteinExistence type="predicted"/>
<reference evidence="1 2" key="1">
    <citation type="journal article" date="2016" name="Antonie Van Leeuwenhoek">
        <title>Dongia soli sp. nov., isolated from soil from Dokdo, Korea.</title>
        <authorList>
            <person name="Kim D.U."/>
            <person name="Lee H."/>
            <person name="Kim H."/>
            <person name="Kim S.G."/>
            <person name="Ka J.O."/>
        </authorList>
    </citation>
    <scope>NUCLEOTIDE SEQUENCE [LARGE SCALE GENOMIC DNA]</scope>
    <source>
        <strain evidence="1 2">D78</strain>
    </source>
</reference>
<accession>A0ABU5EGM2</accession>
<protein>
    <submittedName>
        <fullName evidence="1">Uncharacterized protein</fullName>
    </submittedName>
</protein>
<organism evidence="1 2">
    <name type="scientific">Dongia soli</name>
    <dbReference type="NCBI Taxonomy" id="600628"/>
    <lineage>
        <taxon>Bacteria</taxon>
        <taxon>Pseudomonadati</taxon>
        <taxon>Pseudomonadota</taxon>
        <taxon>Alphaproteobacteria</taxon>
        <taxon>Rhodospirillales</taxon>
        <taxon>Dongiaceae</taxon>
        <taxon>Dongia</taxon>
    </lineage>
</organism>